<feature type="transmembrane region" description="Helical" evidence="8">
    <location>
        <begin position="289"/>
        <end position="312"/>
    </location>
</feature>
<evidence type="ECO:0000256" key="5">
    <source>
        <dbReference type="ARBA" id="ARBA00022692"/>
    </source>
</evidence>
<sequence>MPVDRTISGKYRVAVMTALGVLTVVLWLACMLFGSVDIPSNRIVAIVFGLSEGADEDTWRTIILMSRLPATTTAMLAGMALALAGLQMQTTFSNPLAGPSILGVSTGSSLGVAVVLLASGGAVTGQFGIATASILGAILGAGCILLLLLGFSRIVKSTAMLLIVGIIIGYLASSLISLLNFFATQEGVHSFVIWGMGSFGGMTLERLGIFAPLCIIGIAASFLYVKPLDAMLLGDNYARNLGVNVRRTRNALLLLAGGLTALVTAFCGPIGFIGLVVPHIARLIIRTSSHIWVVGATALSGSAIMLLCQLISVMPQSSIIPINAITPLIGAPIIIYIIVNRNKIFYLR</sequence>
<evidence type="ECO:0000313" key="9">
    <source>
        <dbReference type="EMBL" id="HJE40131.1"/>
    </source>
</evidence>
<keyword evidence="3" id="KW-0813">Transport</keyword>
<feature type="transmembrane region" description="Helical" evidence="8">
    <location>
        <begin position="251"/>
        <end position="277"/>
    </location>
</feature>
<feature type="transmembrane region" description="Helical" evidence="8">
    <location>
        <begin position="127"/>
        <end position="149"/>
    </location>
</feature>
<evidence type="ECO:0000256" key="1">
    <source>
        <dbReference type="ARBA" id="ARBA00004651"/>
    </source>
</evidence>
<dbReference type="Proteomes" id="UP000711407">
    <property type="component" value="Unassembled WGS sequence"/>
</dbReference>
<dbReference type="InterPro" id="IPR037294">
    <property type="entry name" value="ABC_BtuC-like"/>
</dbReference>
<dbReference type="GO" id="GO:0033214">
    <property type="term" value="P:siderophore-iron import into cell"/>
    <property type="evidence" value="ECO:0007669"/>
    <property type="project" value="TreeGrafter"/>
</dbReference>
<feature type="transmembrane region" description="Helical" evidence="8">
    <location>
        <begin position="204"/>
        <end position="225"/>
    </location>
</feature>
<feature type="transmembrane region" description="Helical" evidence="8">
    <location>
        <begin position="100"/>
        <end position="120"/>
    </location>
</feature>
<dbReference type="InterPro" id="IPR000522">
    <property type="entry name" value="ABC_transptr_permease_BtuC"/>
</dbReference>
<dbReference type="GO" id="GO:0005886">
    <property type="term" value="C:plasma membrane"/>
    <property type="evidence" value="ECO:0007669"/>
    <property type="project" value="UniProtKB-SubCell"/>
</dbReference>
<evidence type="ECO:0000256" key="4">
    <source>
        <dbReference type="ARBA" id="ARBA00022475"/>
    </source>
</evidence>
<feature type="transmembrane region" description="Helical" evidence="8">
    <location>
        <begin position="68"/>
        <end position="88"/>
    </location>
</feature>
<feature type="transmembrane region" description="Helical" evidence="8">
    <location>
        <begin position="318"/>
        <end position="339"/>
    </location>
</feature>
<protein>
    <submittedName>
        <fullName evidence="9">Iron ABC transporter permease</fullName>
    </submittedName>
</protein>
<feature type="transmembrane region" description="Helical" evidence="8">
    <location>
        <begin position="12"/>
        <end position="33"/>
    </location>
</feature>
<accession>A0A921EB75</accession>
<keyword evidence="4" id="KW-1003">Cell membrane</keyword>
<keyword evidence="6 8" id="KW-1133">Transmembrane helix</keyword>
<evidence type="ECO:0000256" key="2">
    <source>
        <dbReference type="ARBA" id="ARBA00007935"/>
    </source>
</evidence>
<evidence type="ECO:0000256" key="8">
    <source>
        <dbReference type="SAM" id="Phobius"/>
    </source>
</evidence>
<keyword evidence="5 8" id="KW-0812">Transmembrane</keyword>
<comment type="caution">
    <text evidence="9">The sequence shown here is derived from an EMBL/GenBank/DDBJ whole genome shotgun (WGS) entry which is preliminary data.</text>
</comment>
<evidence type="ECO:0000256" key="6">
    <source>
        <dbReference type="ARBA" id="ARBA00022989"/>
    </source>
</evidence>
<dbReference type="Gene3D" id="1.10.3470.10">
    <property type="entry name" value="ABC transporter involved in vitamin B12 uptake, BtuC"/>
    <property type="match status" value="1"/>
</dbReference>
<name>A0A921EB75_9BACT</name>
<evidence type="ECO:0000256" key="3">
    <source>
        <dbReference type="ARBA" id="ARBA00022448"/>
    </source>
</evidence>
<reference evidence="9" key="1">
    <citation type="journal article" date="2021" name="PeerJ">
        <title>Extensive microbial diversity within the chicken gut microbiome revealed by metagenomics and culture.</title>
        <authorList>
            <person name="Gilroy R."/>
            <person name="Ravi A."/>
            <person name="Getino M."/>
            <person name="Pursley I."/>
            <person name="Horton D.L."/>
            <person name="Alikhan N.F."/>
            <person name="Baker D."/>
            <person name="Gharbi K."/>
            <person name="Hall N."/>
            <person name="Watson M."/>
            <person name="Adriaenssens E.M."/>
            <person name="Foster-Nyarko E."/>
            <person name="Jarju S."/>
            <person name="Secka A."/>
            <person name="Antonio M."/>
            <person name="Oren A."/>
            <person name="Chaudhuri R.R."/>
            <person name="La Ragione R."/>
            <person name="Hildebrand F."/>
            <person name="Pallen M.J."/>
        </authorList>
    </citation>
    <scope>NUCLEOTIDE SEQUENCE</scope>
    <source>
        <strain evidence="9">4100</strain>
    </source>
</reference>
<dbReference type="SUPFAM" id="SSF81345">
    <property type="entry name" value="ABC transporter involved in vitamin B12 uptake, BtuC"/>
    <property type="match status" value="1"/>
</dbReference>
<dbReference type="GO" id="GO:0022857">
    <property type="term" value="F:transmembrane transporter activity"/>
    <property type="evidence" value="ECO:0007669"/>
    <property type="project" value="InterPro"/>
</dbReference>
<comment type="subcellular location">
    <subcellularLocation>
        <location evidence="1">Cell membrane</location>
        <topology evidence="1">Multi-pass membrane protein</topology>
    </subcellularLocation>
</comment>
<reference evidence="9" key="2">
    <citation type="submission" date="2021-09" db="EMBL/GenBank/DDBJ databases">
        <authorList>
            <person name="Gilroy R."/>
        </authorList>
    </citation>
    <scope>NUCLEOTIDE SEQUENCE</scope>
    <source>
        <strain evidence="9">4100</strain>
    </source>
</reference>
<organism evidence="9 10">
    <name type="scientific">Candidatus Amulumruptor caecigallinarius</name>
    <dbReference type="NCBI Taxonomy" id="2109911"/>
    <lineage>
        <taxon>Bacteria</taxon>
        <taxon>Pseudomonadati</taxon>
        <taxon>Bacteroidota</taxon>
        <taxon>Bacteroidia</taxon>
        <taxon>Bacteroidales</taxon>
        <taxon>Muribaculaceae</taxon>
        <taxon>Candidatus Amulumruptor</taxon>
    </lineage>
</organism>
<dbReference type="PROSITE" id="PS51257">
    <property type="entry name" value="PROKAR_LIPOPROTEIN"/>
    <property type="match status" value="1"/>
</dbReference>
<dbReference type="PANTHER" id="PTHR30472">
    <property type="entry name" value="FERRIC ENTEROBACTIN TRANSPORT SYSTEM PERMEASE PROTEIN"/>
    <property type="match status" value="1"/>
</dbReference>
<keyword evidence="7 8" id="KW-0472">Membrane</keyword>
<proteinExistence type="inferred from homology"/>
<dbReference type="AlphaFoldDB" id="A0A921EB75"/>
<dbReference type="PANTHER" id="PTHR30472:SF41">
    <property type="entry name" value="TRANSPORT SYSTEM PERMEASE PROTEIN"/>
    <property type="match status" value="1"/>
</dbReference>
<evidence type="ECO:0000256" key="7">
    <source>
        <dbReference type="ARBA" id="ARBA00023136"/>
    </source>
</evidence>
<dbReference type="CDD" id="cd06550">
    <property type="entry name" value="TM_ABC_iron-siderophores_like"/>
    <property type="match status" value="1"/>
</dbReference>
<comment type="similarity">
    <text evidence="2">Belongs to the binding-protein-dependent transport system permease family. FecCD subfamily.</text>
</comment>
<dbReference type="EMBL" id="DYXT01000057">
    <property type="protein sequence ID" value="HJE40131.1"/>
    <property type="molecule type" value="Genomic_DNA"/>
</dbReference>
<gene>
    <name evidence="9" type="ORF">K8V47_10315</name>
</gene>
<evidence type="ECO:0000313" key="10">
    <source>
        <dbReference type="Proteomes" id="UP000711407"/>
    </source>
</evidence>
<feature type="transmembrane region" description="Helical" evidence="8">
    <location>
        <begin position="161"/>
        <end position="183"/>
    </location>
</feature>
<dbReference type="Pfam" id="PF01032">
    <property type="entry name" value="FecCD"/>
    <property type="match status" value="1"/>
</dbReference>